<dbReference type="PANTHER" id="PTHR13308">
    <property type="entry name" value="NEDD4-BINDING PROTEIN 2-LIKE 1"/>
    <property type="match status" value="1"/>
</dbReference>
<dbReference type="OrthoDB" id="3231855at2759"/>
<name>A0A2A2JK28_9BILA</name>
<dbReference type="EMBL" id="LIAE01010391">
    <property type="protein sequence ID" value="PAV61981.1"/>
    <property type="molecule type" value="Genomic_DNA"/>
</dbReference>
<organism evidence="1 2">
    <name type="scientific">Diploscapter pachys</name>
    <dbReference type="NCBI Taxonomy" id="2018661"/>
    <lineage>
        <taxon>Eukaryota</taxon>
        <taxon>Metazoa</taxon>
        <taxon>Ecdysozoa</taxon>
        <taxon>Nematoda</taxon>
        <taxon>Chromadorea</taxon>
        <taxon>Rhabditida</taxon>
        <taxon>Rhabditina</taxon>
        <taxon>Rhabditomorpha</taxon>
        <taxon>Rhabditoidea</taxon>
        <taxon>Rhabditidae</taxon>
        <taxon>Diploscapter</taxon>
    </lineage>
</organism>
<accession>A0A2A2JK28</accession>
<evidence type="ECO:0000313" key="2">
    <source>
        <dbReference type="Proteomes" id="UP000218231"/>
    </source>
</evidence>
<dbReference type="Pfam" id="PF13671">
    <property type="entry name" value="AAA_33"/>
    <property type="match status" value="1"/>
</dbReference>
<proteinExistence type="predicted"/>
<gene>
    <name evidence="1" type="ORF">WR25_23222</name>
</gene>
<dbReference type="Proteomes" id="UP000218231">
    <property type="component" value="Unassembled WGS sequence"/>
</dbReference>
<comment type="caution">
    <text evidence="1">The sequence shown here is derived from an EMBL/GenBank/DDBJ whole genome shotgun (WGS) entry which is preliminary data.</text>
</comment>
<dbReference type="PANTHER" id="PTHR13308:SF40">
    <property type="entry name" value="NEDD4-BINDING PROTEIN 2-LIKE 1"/>
    <property type="match status" value="1"/>
</dbReference>
<keyword evidence="2" id="KW-1185">Reference proteome</keyword>
<dbReference type="AlphaFoldDB" id="A0A2A2JK28"/>
<dbReference type="InterPro" id="IPR027417">
    <property type="entry name" value="P-loop_NTPase"/>
</dbReference>
<evidence type="ECO:0000313" key="1">
    <source>
        <dbReference type="EMBL" id="PAV61981.1"/>
    </source>
</evidence>
<dbReference type="Gene3D" id="3.40.50.300">
    <property type="entry name" value="P-loop containing nucleotide triphosphate hydrolases"/>
    <property type="match status" value="1"/>
</dbReference>
<dbReference type="STRING" id="2018661.A0A2A2JK28"/>
<dbReference type="SUPFAM" id="SSF52540">
    <property type="entry name" value="P-loop containing nucleoside triphosphate hydrolases"/>
    <property type="match status" value="1"/>
</dbReference>
<protein>
    <submittedName>
        <fullName evidence="1">Uncharacterized protein</fullName>
    </submittedName>
</protein>
<dbReference type="InterPro" id="IPR026302">
    <property type="entry name" value="NEDD4-bd_p2"/>
</dbReference>
<sequence length="105" mass="12276">MSRQATHHQCYDVHVKLERIRNCLKEKHSVLILMRGAPGSGKSHLAKSLLKEYSHGRIFSTDDLFTNKHGVYKFEPMKLEEYHKKNQILGKILETKSFFQIFGVF</sequence>
<reference evidence="1 2" key="1">
    <citation type="journal article" date="2017" name="Curr. Biol.">
        <title>Genome architecture and evolution of a unichromosomal asexual nematode.</title>
        <authorList>
            <person name="Fradin H."/>
            <person name="Zegar C."/>
            <person name="Gutwein M."/>
            <person name="Lucas J."/>
            <person name="Kovtun M."/>
            <person name="Corcoran D."/>
            <person name="Baugh L.R."/>
            <person name="Kiontke K."/>
            <person name="Gunsalus K."/>
            <person name="Fitch D.H."/>
            <person name="Piano F."/>
        </authorList>
    </citation>
    <scope>NUCLEOTIDE SEQUENCE [LARGE SCALE GENOMIC DNA]</scope>
    <source>
        <strain evidence="1">PF1309</strain>
    </source>
</reference>